<feature type="transmembrane region" description="Helical" evidence="2">
    <location>
        <begin position="12"/>
        <end position="31"/>
    </location>
</feature>
<name>A0ABQ1JH90_9GAMM</name>
<keyword evidence="2" id="KW-1133">Transmembrane helix</keyword>
<protein>
    <recommendedName>
        <fullName evidence="3">DotM C-terminal cytoplasmic domain-containing protein</fullName>
    </recommendedName>
</protein>
<dbReference type="InterPro" id="IPR056464">
    <property type="entry name" value="DotM_C"/>
</dbReference>
<evidence type="ECO:0000313" key="4">
    <source>
        <dbReference type="EMBL" id="GGB65973.1"/>
    </source>
</evidence>
<proteinExistence type="predicted"/>
<sequence length="406" mass="46614">MDNKDYEKEAKDTLSIFLILIAGAVALVYFVPETYQLPWFITKKAEIYLIIGLSYVDLKNVIVSREMLENALFINQKLNEIPIGEFYWEGMNNTDKATHFFGYVFNVILFGLGAKLAFTNNEKFKTRHDLESLLKFTSVKWRTQRYLIKHNPLEVSGYDATKSNFRVRDKPIEYLKRNGVLIFDGDNYAFNRVALQEVYQKQLGPENNGIDGLKDFEKVLFAAFSLVLCCIDQKTNKTSGVKASKIEAENLLGDLSFYYNDEYSIKDVLSKAKKINNYAVKQEKIQKILANHAHNTTLLRSMLSQVRKQSGVFAAALFGCIALEDRVQFVSLFDEGAPESAVETYAIELNLHYEQQTGRRCLMMHTARMEKYIDIYLARAQYNKKKSLSTKTDNDTGQINQSQKVL</sequence>
<gene>
    <name evidence="4" type="ORF">GCM10011607_28340</name>
</gene>
<feature type="compositionally biased region" description="Polar residues" evidence="1">
    <location>
        <begin position="389"/>
        <end position="406"/>
    </location>
</feature>
<keyword evidence="5" id="KW-1185">Reference proteome</keyword>
<evidence type="ECO:0000259" key="3">
    <source>
        <dbReference type="Pfam" id="PF23127"/>
    </source>
</evidence>
<dbReference type="Proteomes" id="UP000617555">
    <property type="component" value="Unassembled WGS sequence"/>
</dbReference>
<keyword evidence="2" id="KW-0472">Membrane</keyword>
<evidence type="ECO:0000256" key="1">
    <source>
        <dbReference type="SAM" id="MobiDB-lite"/>
    </source>
</evidence>
<evidence type="ECO:0000256" key="2">
    <source>
        <dbReference type="SAM" id="Phobius"/>
    </source>
</evidence>
<dbReference type="EMBL" id="BMII01000024">
    <property type="protein sequence ID" value="GGB65973.1"/>
    <property type="molecule type" value="Genomic_DNA"/>
</dbReference>
<reference evidence="5" key="1">
    <citation type="journal article" date="2019" name="Int. J. Syst. Evol. Microbiol.">
        <title>The Global Catalogue of Microorganisms (GCM) 10K type strain sequencing project: providing services to taxonomists for standard genome sequencing and annotation.</title>
        <authorList>
            <consortium name="The Broad Institute Genomics Platform"/>
            <consortium name="The Broad Institute Genome Sequencing Center for Infectious Disease"/>
            <person name="Wu L."/>
            <person name="Ma J."/>
        </authorList>
    </citation>
    <scope>NUCLEOTIDE SEQUENCE [LARGE SCALE GENOMIC DNA]</scope>
    <source>
        <strain evidence="5">CGMCC 1.15339</strain>
    </source>
</reference>
<feature type="transmembrane region" description="Helical" evidence="2">
    <location>
        <begin position="100"/>
        <end position="118"/>
    </location>
</feature>
<comment type="caution">
    <text evidence="4">The sequence shown here is derived from an EMBL/GenBank/DDBJ whole genome shotgun (WGS) entry which is preliminary data.</text>
</comment>
<feature type="domain" description="DotM C-terminal cytoplasmic" evidence="3">
    <location>
        <begin position="196"/>
        <end position="362"/>
    </location>
</feature>
<accession>A0ABQ1JH90</accession>
<keyword evidence="2" id="KW-0812">Transmembrane</keyword>
<feature type="region of interest" description="Disordered" evidence="1">
    <location>
        <begin position="387"/>
        <end position="406"/>
    </location>
</feature>
<dbReference type="RefSeq" id="WP_188740013.1">
    <property type="nucleotide sequence ID" value="NZ_BMII01000024.1"/>
</dbReference>
<dbReference type="Pfam" id="PF23127">
    <property type="entry name" value="DotM_C"/>
    <property type="match status" value="1"/>
</dbReference>
<evidence type="ECO:0000313" key="5">
    <source>
        <dbReference type="Proteomes" id="UP000617555"/>
    </source>
</evidence>
<organism evidence="4 5">
    <name type="scientific">Shewanella inventionis</name>
    <dbReference type="NCBI Taxonomy" id="1738770"/>
    <lineage>
        <taxon>Bacteria</taxon>
        <taxon>Pseudomonadati</taxon>
        <taxon>Pseudomonadota</taxon>
        <taxon>Gammaproteobacteria</taxon>
        <taxon>Alteromonadales</taxon>
        <taxon>Shewanellaceae</taxon>
        <taxon>Shewanella</taxon>
    </lineage>
</organism>